<accession>A0A026W614</accession>
<keyword evidence="3" id="KW-1185">Reference proteome</keyword>
<evidence type="ECO:0000256" key="1">
    <source>
        <dbReference type="SAM" id="MobiDB-lite"/>
    </source>
</evidence>
<evidence type="ECO:0000313" key="3">
    <source>
        <dbReference type="Proteomes" id="UP000053097"/>
    </source>
</evidence>
<proteinExistence type="predicted"/>
<dbReference type="EMBL" id="KK107455">
    <property type="protein sequence ID" value="EZA50479.1"/>
    <property type="molecule type" value="Genomic_DNA"/>
</dbReference>
<organism evidence="2 3">
    <name type="scientific">Ooceraea biroi</name>
    <name type="common">Clonal raider ant</name>
    <name type="synonym">Cerapachys biroi</name>
    <dbReference type="NCBI Taxonomy" id="2015173"/>
    <lineage>
        <taxon>Eukaryota</taxon>
        <taxon>Metazoa</taxon>
        <taxon>Ecdysozoa</taxon>
        <taxon>Arthropoda</taxon>
        <taxon>Hexapoda</taxon>
        <taxon>Insecta</taxon>
        <taxon>Pterygota</taxon>
        <taxon>Neoptera</taxon>
        <taxon>Endopterygota</taxon>
        <taxon>Hymenoptera</taxon>
        <taxon>Apocrita</taxon>
        <taxon>Aculeata</taxon>
        <taxon>Formicoidea</taxon>
        <taxon>Formicidae</taxon>
        <taxon>Dorylinae</taxon>
        <taxon>Ooceraea</taxon>
    </lineage>
</organism>
<gene>
    <name evidence="2" type="ORF">X777_10672</name>
</gene>
<sequence length="96" mass="10971">MRSYAKERVLRLANVYTHHRCCSARRTTARSGTCVRRVADFAARKSGEKRRCGTRRGAREEKRMVRKTVVGTRKPAVGSETSGPKHHRERSVLFAE</sequence>
<protein>
    <submittedName>
        <fullName evidence="2">Uncharacterized protein</fullName>
    </submittedName>
</protein>
<name>A0A026W614_OOCBI</name>
<reference evidence="2 3" key="1">
    <citation type="journal article" date="2014" name="Curr. Biol.">
        <title>The genome of the clonal raider ant Cerapachys biroi.</title>
        <authorList>
            <person name="Oxley P.R."/>
            <person name="Ji L."/>
            <person name="Fetter-Pruneda I."/>
            <person name="McKenzie S.K."/>
            <person name="Li C."/>
            <person name="Hu H."/>
            <person name="Zhang G."/>
            <person name="Kronauer D.J."/>
        </authorList>
    </citation>
    <scope>NUCLEOTIDE SEQUENCE [LARGE SCALE GENOMIC DNA]</scope>
</reference>
<dbReference type="Proteomes" id="UP000053097">
    <property type="component" value="Unassembled WGS sequence"/>
</dbReference>
<dbReference type="AlphaFoldDB" id="A0A026W614"/>
<evidence type="ECO:0000313" key="2">
    <source>
        <dbReference type="EMBL" id="EZA50479.1"/>
    </source>
</evidence>
<feature type="region of interest" description="Disordered" evidence="1">
    <location>
        <begin position="72"/>
        <end position="96"/>
    </location>
</feature>